<keyword evidence="9" id="KW-1185">Reference proteome</keyword>
<comment type="caution">
    <text evidence="7">The sequence shown here is derived from an EMBL/GenBank/DDBJ whole genome shotgun (WGS) entry which is preliminary data.</text>
</comment>
<dbReference type="InterPro" id="IPR004715">
    <property type="entry name" value="PTS_IIA_fruc"/>
</dbReference>
<keyword evidence="3" id="KW-0762">Sugar transport</keyword>
<organism evidence="7 10">
    <name type="scientific">Enterocloster aldenensis</name>
    <dbReference type="NCBI Taxonomy" id="358742"/>
    <lineage>
        <taxon>Bacteria</taxon>
        <taxon>Bacillati</taxon>
        <taxon>Bacillota</taxon>
        <taxon>Clostridia</taxon>
        <taxon>Lachnospirales</taxon>
        <taxon>Lachnospiraceae</taxon>
        <taxon>Enterocloster</taxon>
    </lineage>
</organism>
<dbReference type="GO" id="GO:0016020">
    <property type="term" value="C:membrane"/>
    <property type="evidence" value="ECO:0007669"/>
    <property type="project" value="InterPro"/>
</dbReference>
<reference evidence="7" key="3">
    <citation type="submission" date="2022-01" db="EMBL/GenBank/DDBJ databases">
        <title>Collection of gut derived symbiotic bacterial strains cultured from healthy donors.</title>
        <authorList>
            <person name="Lin H."/>
            <person name="Kohout C."/>
            <person name="Waligurski E."/>
            <person name="Pamer E.G."/>
        </authorList>
    </citation>
    <scope>NUCLEOTIDE SEQUENCE</scope>
    <source>
        <strain evidence="7">DFI.6.55</strain>
    </source>
</reference>
<dbReference type="PROSITE" id="PS51094">
    <property type="entry name" value="PTS_EIIA_TYPE_2"/>
    <property type="match status" value="1"/>
</dbReference>
<keyword evidence="4 7" id="KW-0808">Transferase</keyword>
<sequence>MSQLINENCIVFDMEGDKKDIIRTLAGELHRAGRITDTEEFFQDVLAREAVAATFVGFDMGLPHGKTDHVLKASVCFGRTRGPVVWNEESGDTVDLVILIAVPLCEAGDTHMKILANLSRKLMHEEFRDSLRKSGREQVYSILNEVLEG</sequence>
<dbReference type="EMBL" id="JAAITT010000033">
    <property type="protein sequence ID" value="NSJ50980.1"/>
    <property type="molecule type" value="Genomic_DNA"/>
</dbReference>
<evidence type="ECO:0000256" key="4">
    <source>
        <dbReference type="ARBA" id="ARBA00022679"/>
    </source>
</evidence>
<keyword evidence="5" id="KW-0598">Phosphotransferase system</keyword>
<accession>A0AAW5C5P9</accession>
<reference evidence="8 9" key="1">
    <citation type="journal article" date="2020" name="Cell Host Microbe">
        <title>Functional and Genomic Variation between Human-Derived Isolates of Lachnospiraceae Reveals Inter- and Intra-Species Diversity.</title>
        <authorList>
            <person name="Sorbara M.T."/>
            <person name="Littmann E.R."/>
            <person name="Fontana E."/>
            <person name="Moody T.U."/>
            <person name="Kohout C.E."/>
            <person name="Gjonbalaj M."/>
            <person name="Eaton V."/>
            <person name="Seok R."/>
            <person name="Leiner I.M."/>
            <person name="Pamer E.G."/>
        </authorList>
    </citation>
    <scope>NUCLEOTIDE SEQUENCE [LARGE SCALE GENOMIC DNA]</scope>
    <source>
        <strain evidence="8 9">MSK.1.17</strain>
    </source>
</reference>
<dbReference type="CDD" id="cd00211">
    <property type="entry name" value="PTS_IIA_fru"/>
    <property type="match status" value="1"/>
</dbReference>
<gene>
    <name evidence="8" type="ORF">G5B36_20030</name>
    <name evidence="7" type="ORF">L0N08_22675</name>
</gene>
<evidence type="ECO:0000259" key="6">
    <source>
        <dbReference type="PROSITE" id="PS51094"/>
    </source>
</evidence>
<dbReference type="GO" id="GO:0008982">
    <property type="term" value="F:protein-N(PI)-phosphohistidine-sugar phosphotransferase activity"/>
    <property type="evidence" value="ECO:0007669"/>
    <property type="project" value="InterPro"/>
</dbReference>
<evidence type="ECO:0000256" key="5">
    <source>
        <dbReference type="ARBA" id="ARBA00022683"/>
    </source>
</evidence>
<protein>
    <submittedName>
        <fullName evidence="7">Fructose PTS transporter subunit IIA</fullName>
        <ecNumber evidence="7">2.7.1.202</ecNumber>
    </submittedName>
    <submittedName>
        <fullName evidence="8">PTS transporter subunit EIIA</fullName>
    </submittedName>
</protein>
<reference evidence="8" key="2">
    <citation type="submission" date="2020-02" db="EMBL/GenBank/DDBJ databases">
        <authorList>
            <person name="Littmann E."/>
            <person name="Sorbara M."/>
        </authorList>
    </citation>
    <scope>NUCLEOTIDE SEQUENCE</scope>
    <source>
        <strain evidence="8">MSK.1.17</strain>
    </source>
</reference>
<dbReference type="RefSeq" id="WP_165642471.1">
    <property type="nucleotide sequence ID" value="NZ_JAAITT010000033.1"/>
</dbReference>
<keyword evidence="1" id="KW-0813">Transport</keyword>
<evidence type="ECO:0000256" key="2">
    <source>
        <dbReference type="ARBA" id="ARBA00022553"/>
    </source>
</evidence>
<evidence type="ECO:0000313" key="7">
    <source>
        <dbReference type="EMBL" id="MCG4748230.1"/>
    </source>
</evidence>
<dbReference type="EMBL" id="JAKNGE010000034">
    <property type="protein sequence ID" value="MCG4748230.1"/>
    <property type="molecule type" value="Genomic_DNA"/>
</dbReference>
<dbReference type="EC" id="2.7.1.202" evidence="7"/>
<dbReference type="Proteomes" id="UP000669239">
    <property type="component" value="Unassembled WGS sequence"/>
</dbReference>
<name>A0AAW5C5P9_9FIRM</name>
<dbReference type="Gene3D" id="3.40.930.10">
    <property type="entry name" value="Mannitol-specific EII, Chain A"/>
    <property type="match status" value="1"/>
</dbReference>
<dbReference type="InterPro" id="IPR002178">
    <property type="entry name" value="PTS_EIIA_type-2_dom"/>
</dbReference>
<evidence type="ECO:0000313" key="9">
    <source>
        <dbReference type="Proteomes" id="UP000669239"/>
    </source>
</evidence>
<dbReference type="AlphaFoldDB" id="A0AAW5C5P9"/>
<evidence type="ECO:0000256" key="3">
    <source>
        <dbReference type="ARBA" id="ARBA00022597"/>
    </source>
</evidence>
<dbReference type="PANTHER" id="PTHR47738:SF2">
    <property type="entry name" value="PTS SYSTEM FRUCTOSE-LIKE EIIA COMPONENT"/>
    <property type="match status" value="1"/>
</dbReference>
<evidence type="ECO:0000256" key="1">
    <source>
        <dbReference type="ARBA" id="ARBA00022448"/>
    </source>
</evidence>
<dbReference type="GO" id="GO:0009401">
    <property type="term" value="P:phosphoenolpyruvate-dependent sugar phosphotransferase system"/>
    <property type="evidence" value="ECO:0007669"/>
    <property type="project" value="UniProtKB-KW"/>
</dbReference>
<dbReference type="PANTHER" id="PTHR47738">
    <property type="entry name" value="PTS SYSTEM FRUCTOSE-LIKE EIIA COMPONENT-RELATED"/>
    <property type="match status" value="1"/>
</dbReference>
<dbReference type="Proteomes" id="UP001299608">
    <property type="component" value="Unassembled WGS sequence"/>
</dbReference>
<dbReference type="NCBIfam" id="TIGR00848">
    <property type="entry name" value="fruA"/>
    <property type="match status" value="1"/>
</dbReference>
<feature type="domain" description="PTS EIIA type-2" evidence="6">
    <location>
        <begin position="2"/>
        <end position="146"/>
    </location>
</feature>
<dbReference type="Pfam" id="PF00359">
    <property type="entry name" value="PTS_EIIA_2"/>
    <property type="match status" value="1"/>
</dbReference>
<dbReference type="SUPFAM" id="SSF55804">
    <property type="entry name" value="Phoshotransferase/anion transport protein"/>
    <property type="match status" value="1"/>
</dbReference>
<evidence type="ECO:0000313" key="8">
    <source>
        <dbReference type="EMBL" id="NSJ50980.1"/>
    </source>
</evidence>
<dbReference type="InterPro" id="IPR016152">
    <property type="entry name" value="PTrfase/Anion_transptr"/>
</dbReference>
<dbReference type="InterPro" id="IPR051541">
    <property type="entry name" value="PTS_SugarTrans_NitroReg"/>
</dbReference>
<proteinExistence type="predicted"/>
<keyword evidence="2" id="KW-0597">Phosphoprotein</keyword>
<evidence type="ECO:0000313" key="10">
    <source>
        <dbReference type="Proteomes" id="UP001299608"/>
    </source>
</evidence>